<dbReference type="GO" id="GO:0000105">
    <property type="term" value="P:L-histidine biosynthetic process"/>
    <property type="evidence" value="ECO:0007669"/>
    <property type="project" value="UniProtKB-KW"/>
</dbReference>
<evidence type="ECO:0000313" key="2">
    <source>
        <dbReference type="EMBL" id="WFN37160.1"/>
    </source>
</evidence>
<comment type="similarity">
    <text evidence="1">Belongs to the HisA/HisF family.</text>
</comment>
<accession>A0AAF0FWC7</accession>
<dbReference type="Proteomes" id="UP001218895">
    <property type="component" value="Chromosome"/>
</dbReference>
<dbReference type="Gene3D" id="3.20.20.70">
    <property type="entry name" value="Aldolase class I"/>
    <property type="match status" value="2"/>
</dbReference>
<proteinExistence type="inferred from homology"/>
<dbReference type="EMBL" id="CP091092">
    <property type="protein sequence ID" value="WFN37160.1"/>
    <property type="molecule type" value="Genomic_DNA"/>
</dbReference>
<evidence type="ECO:0000313" key="3">
    <source>
        <dbReference type="Proteomes" id="UP001218895"/>
    </source>
</evidence>
<protein>
    <submittedName>
        <fullName evidence="2">HisA/HisF-related TIM barrel protein</fullName>
    </submittedName>
</protein>
<dbReference type="AlphaFoldDB" id="A0AAF0FWC7"/>
<dbReference type="InterPro" id="IPR013785">
    <property type="entry name" value="Aldolase_TIM"/>
</dbReference>
<reference evidence="2" key="1">
    <citation type="submission" date="2022-01" db="EMBL/GenBank/DDBJ databases">
        <title>Complete genome of Methanomicrobium antiquum DSM 21220.</title>
        <authorList>
            <person name="Chen S.-C."/>
            <person name="You Y.-T."/>
            <person name="Zhou Y.-Z."/>
            <person name="Lai M.-C."/>
        </authorList>
    </citation>
    <scope>NUCLEOTIDE SEQUENCE</scope>
    <source>
        <strain evidence="2">DSM 21220</strain>
    </source>
</reference>
<sequence length="224" mass="25012">MKIFLAVDILKGNVVHGYKGLRNDYRPLDWGIASSTVPCEYLKEMKAKNVYLADLDRIEGTGDNDKEILACRGTAESAILNRGAKRPEDAMHEDWIKNVISTETCPKNQQDFPFEYFSIVIKDNLTYPDKKSPVESFLACSDWDFEGAIVMNLSSVGSEDRMGGLDIEKIRKVYPKTLIYGGGVSDMSDLKRLYEAGYDGAIIATAVHKGKVPVEILEDGEVCW</sequence>
<dbReference type="GeneID" id="79949097"/>
<dbReference type="KEGG" id="manq:L1994_01840"/>
<dbReference type="RefSeq" id="WP_278099999.1">
    <property type="nucleotide sequence ID" value="NZ_CP091092.1"/>
</dbReference>
<keyword evidence="3" id="KW-1185">Reference proteome</keyword>
<dbReference type="SUPFAM" id="SSF51366">
    <property type="entry name" value="Ribulose-phoshate binding barrel"/>
    <property type="match status" value="1"/>
</dbReference>
<evidence type="ECO:0000256" key="1">
    <source>
        <dbReference type="RuleBase" id="RU003657"/>
    </source>
</evidence>
<organism evidence="2 3">
    <name type="scientific">Methanomicrobium antiquum</name>
    <dbReference type="NCBI Taxonomy" id="487686"/>
    <lineage>
        <taxon>Archaea</taxon>
        <taxon>Methanobacteriati</taxon>
        <taxon>Methanobacteriota</taxon>
        <taxon>Stenosarchaea group</taxon>
        <taxon>Methanomicrobia</taxon>
        <taxon>Methanomicrobiales</taxon>
        <taxon>Methanomicrobiaceae</taxon>
        <taxon>Methanomicrobium</taxon>
    </lineage>
</organism>
<gene>
    <name evidence="2" type="ORF">L1994_01840</name>
</gene>
<keyword evidence="1" id="KW-0028">Amino-acid biosynthesis</keyword>
<keyword evidence="1" id="KW-0368">Histidine biosynthesis</keyword>
<dbReference type="InterPro" id="IPR006062">
    <property type="entry name" value="His_biosynth"/>
</dbReference>
<dbReference type="InterPro" id="IPR011060">
    <property type="entry name" value="RibuloseP-bd_barrel"/>
</dbReference>
<name>A0AAF0FWC7_9EURY</name>
<dbReference type="Pfam" id="PF00977">
    <property type="entry name" value="His_biosynth"/>
    <property type="match status" value="1"/>
</dbReference>